<sequence length="75" mass="8554">MTRLRLLPTSNVPYPYTQGPYAPLRDHRTRIFRIPISVNVYRVSGSPSPLCPPSLPALVRDLSKLLSPSMHRRQD</sequence>
<dbReference type="AlphaFoldDB" id="A0A369K6N4"/>
<comment type="caution">
    <text evidence="1">The sequence shown here is derived from an EMBL/GenBank/DDBJ whole genome shotgun (WGS) entry which is preliminary data.</text>
</comment>
<keyword evidence="2" id="KW-1185">Reference proteome</keyword>
<accession>A0A369K6N4</accession>
<reference evidence="1" key="1">
    <citation type="submission" date="2018-04" db="EMBL/GenBank/DDBJ databases">
        <title>Whole genome sequencing of Hypsizygus marmoreus.</title>
        <authorList>
            <person name="Choi I.-G."/>
            <person name="Min B."/>
            <person name="Kim J.-G."/>
            <person name="Kim S."/>
            <person name="Oh Y.-L."/>
            <person name="Kong W.-S."/>
            <person name="Park H."/>
            <person name="Jeong J."/>
            <person name="Song E.-S."/>
        </authorList>
    </citation>
    <scope>NUCLEOTIDE SEQUENCE [LARGE SCALE GENOMIC DNA]</scope>
    <source>
        <strain evidence="1">51987-8</strain>
    </source>
</reference>
<organism evidence="1 2">
    <name type="scientific">Hypsizygus marmoreus</name>
    <name type="common">White beech mushroom</name>
    <name type="synonym">Agaricus marmoreus</name>
    <dbReference type="NCBI Taxonomy" id="39966"/>
    <lineage>
        <taxon>Eukaryota</taxon>
        <taxon>Fungi</taxon>
        <taxon>Dikarya</taxon>
        <taxon>Basidiomycota</taxon>
        <taxon>Agaricomycotina</taxon>
        <taxon>Agaricomycetes</taxon>
        <taxon>Agaricomycetidae</taxon>
        <taxon>Agaricales</taxon>
        <taxon>Tricholomatineae</taxon>
        <taxon>Lyophyllaceae</taxon>
        <taxon>Hypsizygus</taxon>
    </lineage>
</organism>
<dbReference type="InParanoid" id="A0A369K6N4"/>
<proteinExistence type="predicted"/>
<dbReference type="EMBL" id="LUEZ02000010">
    <property type="protein sequence ID" value="RDB29130.1"/>
    <property type="molecule type" value="Genomic_DNA"/>
</dbReference>
<name>A0A369K6N4_HYPMA</name>
<gene>
    <name evidence="1" type="ORF">Hypma_016027</name>
</gene>
<protein>
    <submittedName>
        <fullName evidence="1">Uncharacterized protein</fullName>
    </submittedName>
</protein>
<evidence type="ECO:0000313" key="2">
    <source>
        <dbReference type="Proteomes" id="UP000076154"/>
    </source>
</evidence>
<evidence type="ECO:0000313" key="1">
    <source>
        <dbReference type="EMBL" id="RDB29130.1"/>
    </source>
</evidence>
<dbReference type="Proteomes" id="UP000076154">
    <property type="component" value="Unassembled WGS sequence"/>
</dbReference>